<evidence type="ECO:0000256" key="2">
    <source>
        <dbReference type="ARBA" id="ARBA00022729"/>
    </source>
</evidence>
<protein>
    <submittedName>
        <fullName evidence="5">Imelysin family protein</fullName>
    </submittedName>
</protein>
<dbReference type="Gene3D" id="1.20.1420.20">
    <property type="entry name" value="M75 peptidase, HXXE motif"/>
    <property type="match status" value="1"/>
</dbReference>
<dbReference type="InterPro" id="IPR034984">
    <property type="entry name" value="Imelysin-like_IPPA"/>
</dbReference>
<comment type="caution">
    <text evidence="5">The sequence shown here is derived from an EMBL/GenBank/DDBJ whole genome shotgun (WGS) entry which is preliminary data.</text>
</comment>
<dbReference type="RefSeq" id="WP_011045862.1">
    <property type="nucleotide sequence ID" value="NZ_CP076685.1"/>
</dbReference>
<dbReference type="Pfam" id="PF09375">
    <property type="entry name" value="Peptidase_M75"/>
    <property type="match status" value="1"/>
</dbReference>
<reference evidence="5 6" key="1">
    <citation type="journal article" date="2020" name="Proc. Natl. Acad. Sci. U.S.A.">
        <title>Ecological drivers of bacterial community assembly in synthetic phycospheres.</title>
        <authorList>
            <person name="Fu H."/>
            <person name="Uchimiya M."/>
            <person name="Gore J."/>
            <person name="Moran M.A."/>
        </authorList>
    </citation>
    <scope>NUCLEOTIDE SEQUENCE [LARGE SCALE GENOMIC DNA]</scope>
    <source>
        <strain evidence="5">HF-Din03</strain>
    </source>
</reference>
<organism evidence="5 6">
    <name type="scientific">Ruegeria pomeroyi</name>
    <dbReference type="NCBI Taxonomy" id="89184"/>
    <lineage>
        <taxon>Bacteria</taxon>
        <taxon>Pseudomonadati</taxon>
        <taxon>Pseudomonadota</taxon>
        <taxon>Alphaproteobacteria</taxon>
        <taxon>Rhodobacterales</taxon>
        <taxon>Roseobacteraceae</taxon>
        <taxon>Ruegeria</taxon>
    </lineage>
</organism>
<dbReference type="EMBL" id="JABXIY010000052">
    <property type="protein sequence ID" value="NVK99049.1"/>
    <property type="molecule type" value="Genomic_DNA"/>
</dbReference>
<sequence length="331" mass="35186">MKQLVALILCLAAAAASADPVDQVLDVHVLPGFARLADETALLANAADAGCEERDPDLRAALNGALRAWAGVSHLRFGPTEAENRAFALAFWPDSRGMTPKALAGLIAAEDPVVQEAEGFAQVSVAARGLYALEFLLYDEGQAGNDPYHCALIRAIVRDSAGLARAMAADWHDRYAALMRAPGPDSPYRSRDEAMQELFKALGTGLQITADLRLGRPLGSFARPRPNRAEAWRAGLSLLLVIEALHSQRQLALLLAEEDAGLKARLTDAFDRALGDAAALDDPALAGVATPAGRFRVEALQQRVNEIRQVVAQELGPKLGVSAGFNALDGD</sequence>
<dbReference type="CDD" id="cd14659">
    <property type="entry name" value="Imelysin-like_IPPA"/>
    <property type="match status" value="1"/>
</dbReference>
<accession>A0A850LMY9</accession>
<gene>
    <name evidence="5" type="ORF">HW564_19155</name>
</gene>
<evidence type="ECO:0000259" key="4">
    <source>
        <dbReference type="Pfam" id="PF09375"/>
    </source>
</evidence>
<feature type="domain" description="Imelysin-like" evidence="4">
    <location>
        <begin position="30"/>
        <end position="309"/>
    </location>
</feature>
<dbReference type="Proteomes" id="UP000565723">
    <property type="component" value="Unassembled WGS sequence"/>
</dbReference>
<dbReference type="InterPro" id="IPR038352">
    <property type="entry name" value="Imelysin_sf"/>
</dbReference>
<dbReference type="GO" id="GO:0030313">
    <property type="term" value="C:cell envelope"/>
    <property type="evidence" value="ECO:0007669"/>
    <property type="project" value="UniProtKB-SubCell"/>
</dbReference>
<evidence type="ECO:0000313" key="6">
    <source>
        <dbReference type="Proteomes" id="UP000565723"/>
    </source>
</evidence>
<name>A0A850LMY9_9RHOB</name>
<feature type="chain" id="PRO_5032408665" evidence="3">
    <location>
        <begin position="19"/>
        <end position="331"/>
    </location>
</feature>
<dbReference type="AlphaFoldDB" id="A0A850LMY9"/>
<evidence type="ECO:0000256" key="3">
    <source>
        <dbReference type="SAM" id="SignalP"/>
    </source>
</evidence>
<dbReference type="InterPro" id="IPR018976">
    <property type="entry name" value="Imelysin-like"/>
</dbReference>
<comment type="subcellular location">
    <subcellularLocation>
        <location evidence="1">Cell envelope</location>
    </subcellularLocation>
</comment>
<proteinExistence type="predicted"/>
<evidence type="ECO:0000256" key="1">
    <source>
        <dbReference type="ARBA" id="ARBA00004196"/>
    </source>
</evidence>
<keyword evidence="2 3" id="KW-0732">Signal</keyword>
<dbReference type="OMA" id="FWPDKKN"/>
<feature type="signal peptide" evidence="3">
    <location>
        <begin position="1"/>
        <end position="18"/>
    </location>
</feature>
<evidence type="ECO:0000313" key="5">
    <source>
        <dbReference type="EMBL" id="NVK99049.1"/>
    </source>
</evidence>